<dbReference type="EMBL" id="JADNRY010000155">
    <property type="protein sequence ID" value="KAF9063066.1"/>
    <property type="molecule type" value="Genomic_DNA"/>
</dbReference>
<dbReference type="SUPFAM" id="SSF51445">
    <property type="entry name" value="(Trans)glycosidases"/>
    <property type="match status" value="1"/>
</dbReference>
<evidence type="ECO:0000256" key="6">
    <source>
        <dbReference type="ARBA" id="ARBA00022729"/>
    </source>
</evidence>
<keyword evidence="8" id="KW-0326">Glycosidase</keyword>
<evidence type="ECO:0000256" key="3">
    <source>
        <dbReference type="ARBA" id="ARBA00005336"/>
    </source>
</evidence>
<evidence type="ECO:0000256" key="8">
    <source>
        <dbReference type="ARBA" id="ARBA00023295"/>
    </source>
</evidence>
<accession>A0A9P5PDC7</accession>
<evidence type="ECO:0000256" key="9">
    <source>
        <dbReference type="ARBA" id="ARBA00024983"/>
    </source>
</evidence>
<evidence type="ECO:0000313" key="11">
    <source>
        <dbReference type="Proteomes" id="UP000772434"/>
    </source>
</evidence>
<dbReference type="GO" id="GO:0009251">
    <property type="term" value="P:glucan catabolic process"/>
    <property type="evidence" value="ECO:0007669"/>
    <property type="project" value="TreeGrafter"/>
</dbReference>
<evidence type="ECO:0000256" key="1">
    <source>
        <dbReference type="ARBA" id="ARBA00000448"/>
    </source>
</evidence>
<name>A0A9P5PDC7_9AGAR</name>
<evidence type="ECO:0000256" key="2">
    <source>
        <dbReference type="ARBA" id="ARBA00004613"/>
    </source>
</evidence>
<dbReference type="AlphaFoldDB" id="A0A9P5PDC7"/>
<dbReference type="InterPro" id="IPR017853">
    <property type="entry name" value="GH"/>
</dbReference>
<dbReference type="GO" id="GO:0008422">
    <property type="term" value="F:beta-glucosidase activity"/>
    <property type="evidence" value="ECO:0007669"/>
    <property type="project" value="UniProtKB-EC"/>
</dbReference>
<gene>
    <name evidence="10" type="ORF">BDP27DRAFT_1368345</name>
</gene>
<comment type="caution">
    <text evidence="10">The sequence shown here is derived from an EMBL/GenBank/DDBJ whole genome shotgun (WGS) entry which is preliminary data.</text>
</comment>
<comment type="similarity">
    <text evidence="3">Belongs to the glycosyl hydrolase 3 family.</text>
</comment>
<dbReference type="OrthoDB" id="416222at2759"/>
<dbReference type="GO" id="GO:0005576">
    <property type="term" value="C:extracellular region"/>
    <property type="evidence" value="ECO:0007669"/>
    <property type="project" value="UniProtKB-SubCell"/>
</dbReference>
<dbReference type="InterPro" id="IPR050288">
    <property type="entry name" value="Cellulose_deg_GH3"/>
</dbReference>
<dbReference type="PANTHER" id="PTHR42715:SF12">
    <property type="entry name" value="BETA-GLUCOSIDASE G-RELATED"/>
    <property type="match status" value="1"/>
</dbReference>
<keyword evidence="5" id="KW-0964">Secreted</keyword>
<evidence type="ECO:0000313" key="10">
    <source>
        <dbReference type="EMBL" id="KAF9063066.1"/>
    </source>
</evidence>
<keyword evidence="11" id="KW-1185">Reference proteome</keyword>
<protein>
    <recommendedName>
        <fullName evidence="4">beta-glucosidase</fullName>
        <ecNumber evidence="4">3.2.1.21</ecNumber>
    </recommendedName>
</protein>
<comment type="subcellular location">
    <subcellularLocation>
        <location evidence="2">Secreted</location>
    </subcellularLocation>
</comment>
<keyword evidence="7" id="KW-0378">Hydrolase</keyword>
<comment type="catalytic activity">
    <reaction evidence="1">
        <text>Hydrolysis of terminal, non-reducing beta-D-glucosyl residues with release of beta-D-glucose.</text>
        <dbReference type="EC" id="3.2.1.21"/>
    </reaction>
</comment>
<dbReference type="Gene3D" id="3.20.20.300">
    <property type="entry name" value="Glycoside hydrolase, family 3, N-terminal domain"/>
    <property type="match status" value="1"/>
</dbReference>
<comment type="function">
    <text evidence="9">Beta-glucosidases are one of a number of cellulolytic enzymes involved in the degradation of cellulosic biomass. Catalyzes the last step releasing glucose from the inhibitory cellobiose.</text>
</comment>
<evidence type="ECO:0000256" key="4">
    <source>
        <dbReference type="ARBA" id="ARBA00012744"/>
    </source>
</evidence>
<keyword evidence="6" id="KW-0732">Signal</keyword>
<dbReference type="PANTHER" id="PTHR42715">
    <property type="entry name" value="BETA-GLUCOSIDASE"/>
    <property type="match status" value="1"/>
</dbReference>
<dbReference type="InterPro" id="IPR036962">
    <property type="entry name" value="Glyco_hydro_3_N_sf"/>
</dbReference>
<sequence>MSRQTPRDGYPVHYWRPVLRVLTFNFSNCGSCPESHLSVPIHNHMKAIRQNRAIGPPLVNLYEEFRIRTWVRSVPLNGGKAWSKAFTMARTVVVTIEEMANMIIGNIGPVPRLNTPSLCLKDSPASVRSAHGVSQFPAGFTYAAQWDRGTGTSSILRGTLGCSVLNGRAWGGIFADPYAWGETFYQTVGGMQVDWFLLFGGLGSHCDVFTIVSHGNFMTDFCTLIHR</sequence>
<dbReference type="EC" id="3.2.1.21" evidence="4"/>
<dbReference type="Proteomes" id="UP000772434">
    <property type="component" value="Unassembled WGS sequence"/>
</dbReference>
<organism evidence="10 11">
    <name type="scientific">Rhodocollybia butyracea</name>
    <dbReference type="NCBI Taxonomy" id="206335"/>
    <lineage>
        <taxon>Eukaryota</taxon>
        <taxon>Fungi</taxon>
        <taxon>Dikarya</taxon>
        <taxon>Basidiomycota</taxon>
        <taxon>Agaricomycotina</taxon>
        <taxon>Agaricomycetes</taxon>
        <taxon>Agaricomycetidae</taxon>
        <taxon>Agaricales</taxon>
        <taxon>Marasmiineae</taxon>
        <taxon>Omphalotaceae</taxon>
        <taxon>Rhodocollybia</taxon>
    </lineage>
</organism>
<evidence type="ECO:0000256" key="7">
    <source>
        <dbReference type="ARBA" id="ARBA00022801"/>
    </source>
</evidence>
<proteinExistence type="inferred from homology"/>
<evidence type="ECO:0000256" key="5">
    <source>
        <dbReference type="ARBA" id="ARBA00022525"/>
    </source>
</evidence>
<reference evidence="10" key="1">
    <citation type="submission" date="2020-11" db="EMBL/GenBank/DDBJ databases">
        <authorList>
            <consortium name="DOE Joint Genome Institute"/>
            <person name="Ahrendt S."/>
            <person name="Riley R."/>
            <person name="Andreopoulos W."/>
            <person name="Labutti K."/>
            <person name="Pangilinan J."/>
            <person name="Ruiz-Duenas F.J."/>
            <person name="Barrasa J.M."/>
            <person name="Sanchez-Garcia M."/>
            <person name="Camarero S."/>
            <person name="Miyauchi S."/>
            <person name="Serrano A."/>
            <person name="Linde D."/>
            <person name="Babiker R."/>
            <person name="Drula E."/>
            <person name="Ayuso-Fernandez I."/>
            <person name="Pacheco R."/>
            <person name="Padilla G."/>
            <person name="Ferreira P."/>
            <person name="Barriuso J."/>
            <person name="Kellner H."/>
            <person name="Castanera R."/>
            <person name="Alfaro M."/>
            <person name="Ramirez L."/>
            <person name="Pisabarro A.G."/>
            <person name="Kuo A."/>
            <person name="Tritt A."/>
            <person name="Lipzen A."/>
            <person name="He G."/>
            <person name="Yan M."/>
            <person name="Ng V."/>
            <person name="Cullen D."/>
            <person name="Martin F."/>
            <person name="Rosso M.-N."/>
            <person name="Henrissat B."/>
            <person name="Hibbett D."/>
            <person name="Martinez A.T."/>
            <person name="Grigoriev I.V."/>
        </authorList>
    </citation>
    <scope>NUCLEOTIDE SEQUENCE</scope>
    <source>
        <strain evidence="10">AH 40177</strain>
    </source>
</reference>